<proteinExistence type="predicted"/>
<comment type="caution">
    <text evidence="2">The sequence shown here is derived from an EMBL/GenBank/DDBJ whole genome shotgun (WGS) entry which is preliminary data.</text>
</comment>
<accession>A0ABR8ZDY1</accession>
<name>A0ABR8ZDY1_9FLAO</name>
<dbReference type="EMBL" id="JACYFS010000003">
    <property type="protein sequence ID" value="MBD8083110.1"/>
    <property type="molecule type" value="Genomic_DNA"/>
</dbReference>
<gene>
    <name evidence="2" type="ORF">IC610_11865</name>
</gene>
<reference evidence="2 3" key="1">
    <citation type="submission" date="2020-09" db="EMBL/GenBank/DDBJ databases">
        <title>Genome seq and assembly of Chryseobacterium sp.</title>
        <authorList>
            <person name="Chhetri G."/>
        </authorList>
    </citation>
    <scope>NUCLEOTIDE SEQUENCE [LARGE SCALE GENOMIC DNA]</scope>
    <source>
        <strain evidence="2 3">GCR10</strain>
    </source>
</reference>
<dbReference type="Pfam" id="PF14206">
    <property type="entry name" value="Cys_rich_CPCC"/>
    <property type="match status" value="1"/>
</dbReference>
<keyword evidence="3" id="KW-1185">Reference proteome</keyword>
<feature type="domain" description="Cysteine-rich CPCC" evidence="1">
    <location>
        <begin position="11"/>
        <end position="76"/>
    </location>
</feature>
<evidence type="ECO:0000259" key="1">
    <source>
        <dbReference type="Pfam" id="PF14206"/>
    </source>
</evidence>
<dbReference type="Proteomes" id="UP000637299">
    <property type="component" value="Unassembled WGS sequence"/>
</dbReference>
<evidence type="ECO:0000313" key="3">
    <source>
        <dbReference type="Proteomes" id="UP000637299"/>
    </source>
</evidence>
<sequence length="90" mass="10242">MDKNNHTSTSQCICCGYFSLEQKGAAEICTVCFWEDDGETDLDVISNPNVMTLREGRNNFLKFGAHDKQYIKDVLKNPETIFKKGNLPTY</sequence>
<organism evidence="2 3">
    <name type="scientific">Chryseobacterium caseinilyticum</name>
    <dbReference type="NCBI Taxonomy" id="2771428"/>
    <lineage>
        <taxon>Bacteria</taxon>
        <taxon>Pseudomonadati</taxon>
        <taxon>Bacteroidota</taxon>
        <taxon>Flavobacteriia</taxon>
        <taxon>Flavobacteriales</taxon>
        <taxon>Weeksellaceae</taxon>
        <taxon>Chryseobacterium group</taxon>
        <taxon>Chryseobacterium</taxon>
    </lineage>
</organism>
<dbReference type="InterPro" id="IPR025983">
    <property type="entry name" value="Cys_rich_CPCC"/>
</dbReference>
<protein>
    <recommendedName>
        <fullName evidence="1">Cysteine-rich CPCC domain-containing protein</fullName>
    </recommendedName>
</protein>
<dbReference type="RefSeq" id="WP_191737050.1">
    <property type="nucleotide sequence ID" value="NZ_JACYFS010000003.1"/>
</dbReference>
<evidence type="ECO:0000313" key="2">
    <source>
        <dbReference type="EMBL" id="MBD8083110.1"/>
    </source>
</evidence>